<sequence length="214" mass="24507">MTIGTRLTLAALAAPLGALLLASAAHANEAHERPSPDAPFSVHVYKPSCGSRSVEVRLRSVSDYQTDFIIKRDDETVDTGTLEARRNYTKRIKLGPYRNVEIETYYTTQDSRDKLVSRDEVHNDCRGGGDRDRPWDRDRWDRDRPWDRDRWDDDDEDCDDRPWDDDCDDDLPFTGPPADFMGKLATAGGLVLTGGIVWWYGSIWPRQTYRRPGE</sequence>
<gene>
    <name evidence="4" type="ORF">ACIBG2_26770</name>
</gene>
<keyword evidence="2" id="KW-1133">Transmembrane helix</keyword>
<evidence type="ECO:0000313" key="5">
    <source>
        <dbReference type="Proteomes" id="UP001612741"/>
    </source>
</evidence>
<dbReference type="Proteomes" id="UP001612741">
    <property type="component" value="Unassembled WGS sequence"/>
</dbReference>
<feature type="signal peptide" evidence="3">
    <location>
        <begin position="1"/>
        <end position="27"/>
    </location>
</feature>
<accession>A0ABW7YYJ8</accession>
<protein>
    <submittedName>
        <fullName evidence="4">Uncharacterized protein</fullName>
    </submittedName>
</protein>
<evidence type="ECO:0000313" key="4">
    <source>
        <dbReference type="EMBL" id="MFI6501007.1"/>
    </source>
</evidence>
<dbReference type="RefSeq" id="WP_397085260.1">
    <property type="nucleotide sequence ID" value="NZ_JBITGY010000007.1"/>
</dbReference>
<feature type="transmembrane region" description="Helical" evidence="2">
    <location>
        <begin position="180"/>
        <end position="201"/>
    </location>
</feature>
<proteinExistence type="predicted"/>
<keyword evidence="5" id="KW-1185">Reference proteome</keyword>
<feature type="chain" id="PRO_5046283888" evidence="3">
    <location>
        <begin position="28"/>
        <end position="214"/>
    </location>
</feature>
<comment type="caution">
    <text evidence="4">The sequence shown here is derived from an EMBL/GenBank/DDBJ whole genome shotgun (WGS) entry which is preliminary data.</text>
</comment>
<organism evidence="4 5">
    <name type="scientific">Nonomuraea typhae</name>
    <dbReference type="NCBI Taxonomy" id="2603600"/>
    <lineage>
        <taxon>Bacteria</taxon>
        <taxon>Bacillati</taxon>
        <taxon>Actinomycetota</taxon>
        <taxon>Actinomycetes</taxon>
        <taxon>Streptosporangiales</taxon>
        <taxon>Streptosporangiaceae</taxon>
        <taxon>Nonomuraea</taxon>
    </lineage>
</organism>
<keyword evidence="2" id="KW-0472">Membrane</keyword>
<evidence type="ECO:0000256" key="2">
    <source>
        <dbReference type="SAM" id="Phobius"/>
    </source>
</evidence>
<name>A0ABW7YYJ8_9ACTN</name>
<feature type="region of interest" description="Disordered" evidence="1">
    <location>
        <begin position="117"/>
        <end position="138"/>
    </location>
</feature>
<evidence type="ECO:0000256" key="3">
    <source>
        <dbReference type="SAM" id="SignalP"/>
    </source>
</evidence>
<keyword evidence="2" id="KW-0812">Transmembrane</keyword>
<keyword evidence="3" id="KW-0732">Signal</keyword>
<dbReference type="EMBL" id="JBITGY010000007">
    <property type="protein sequence ID" value="MFI6501007.1"/>
    <property type="molecule type" value="Genomic_DNA"/>
</dbReference>
<reference evidence="4 5" key="1">
    <citation type="submission" date="2024-10" db="EMBL/GenBank/DDBJ databases">
        <title>The Natural Products Discovery Center: Release of the First 8490 Sequenced Strains for Exploring Actinobacteria Biosynthetic Diversity.</title>
        <authorList>
            <person name="Kalkreuter E."/>
            <person name="Kautsar S.A."/>
            <person name="Yang D."/>
            <person name="Bader C.D."/>
            <person name="Teijaro C.N."/>
            <person name="Fluegel L."/>
            <person name="Davis C.M."/>
            <person name="Simpson J.R."/>
            <person name="Lauterbach L."/>
            <person name="Steele A.D."/>
            <person name="Gui C."/>
            <person name="Meng S."/>
            <person name="Li G."/>
            <person name="Viehrig K."/>
            <person name="Ye F."/>
            <person name="Su P."/>
            <person name="Kiefer A.F."/>
            <person name="Nichols A."/>
            <person name="Cepeda A.J."/>
            <person name="Yan W."/>
            <person name="Fan B."/>
            <person name="Jiang Y."/>
            <person name="Adhikari A."/>
            <person name="Zheng C.-J."/>
            <person name="Schuster L."/>
            <person name="Cowan T.M."/>
            <person name="Smanski M.J."/>
            <person name="Chevrette M.G."/>
            <person name="De Carvalho L.P.S."/>
            <person name="Shen B."/>
        </authorList>
    </citation>
    <scope>NUCLEOTIDE SEQUENCE [LARGE SCALE GENOMIC DNA]</scope>
    <source>
        <strain evidence="4 5">NPDC050545</strain>
    </source>
</reference>
<evidence type="ECO:0000256" key="1">
    <source>
        <dbReference type="SAM" id="MobiDB-lite"/>
    </source>
</evidence>